<keyword evidence="1" id="KW-0479">Metal-binding</keyword>
<evidence type="ECO:0000313" key="7">
    <source>
        <dbReference type="Proteomes" id="UP000887575"/>
    </source>
</evidence>
<dbReference type="GO" id="GO:0000978">
    <property type="term" value="F:RNA polymerase II cis-regulatory region sequence-specific DNA binding"/>
    <property type="evidence" value="ECO:0007669"/>
    <property type="project" value="TreeGrafter"/>
</dbReference>
<dbReference type="GO" id="GO:0000981">
    <property type="term" value="F:DNA-binding transcription factor activity, RNA polymerase II-specific"/>
    <property type="evidence" value="ECO:0007669"/>
    <property type="project" value="TreeGrafter"/>
</dbReference>
<sequence>MSTWPLSSWSTSGSLLMGEVASTSEPKEVSEQELAARALSQLSASYRPYVASMPPKKNVRAPAPRMNPYPLVFPNPQMTGDNMQPVTLAQQVMNTGVPQQQQQQQQQGGGGRRKEKGGDYHCPVDMCGKSFHTSEKLQSHMAMHSADRPHECTFCHRRFRRVDHLKKHERIHTGEKPFACEICGRAFARSDKLYTHKKAHLSEQSGHTQVPLPSMSNSLVFVQPVSPRD</sequence>
<dbReference type="SMART" id="SM00355">
    <property type="entry name" value="ZnF_C2H2"/>
    <property type="match status" value="3"/>
</dbReference>
<keyword evidence="7" id="KW-1185">Reference proteome</keyword>
<dbReference type="InterPro" id="IPR036236">
    <property type="entry name" value="Znf_C2H2_sf"/>
</dbReference>
<dbReference type="Gene3D" id="3.30.160.60">
    <property type="entry name" value="Classic Zinc Finger"/>
    <property type="match status" value="3"/>
</dbReference>
<reference evidence="8" key="1">
    <citation type="submission" date="2024-02" db="UniProtKB">
        <authorList>
            <consortium name="WormBaseParasite"/>
        </authorList>
    </citation>
    <scope>IDENTIFICATION</scope>
</reference>
<dbReference type="InterPro" id="IPR013087">
    <property type="entry name" value="Znf_C2H2_type"/>
</dbReference>
<feature type="domain" description="C2H2-type" evidence="6">
    <location>
        <begin position="150"/>
        <end position="177"/>
    </location>
</feature>
<evidence type="ECO:0000256" key="4">
    <source>
        <dbReference type="PROSITE-ProRule" id="PRU00042"/>
    </source>
</evidence>
<proteinExistence type="predicted"/>
<dbReference type="PANTHER" id="PTHR23235:SF120">
    <property type="entry name" value="KRUPPEL-LIKE FACTOR 15"/>
    <property type="match status" value="1"/>
</dbReference>
<evidence type="ECO:0000259" key="6">
    <source>
        <dbReference type="PROSITE" id="PS50157"/>
    </source>
</evidence>
<dbReference type="PANTHER" id="PTHR23235">
    <property type="entry name" value="KRUEPPEL-LIKE TRANSCRIPTION FACTOR"/>
    <property type="match status" value="1"/>
</dbReference>
<feature type="domain" description="C2H2-type" evidence="6">
    <location>
        <begin position="120"/>
        <end position="149"/>
    </location>
</feature>
<dbReference type="WBParaSite" id="MBELARI_LOCUS10279.2">
    <property type="protein sequence ID" value="MBELARI_LOCUS10279.2"/>
    <property type="gene ID" value="MBELARI_LOCUS10279"/>
</dbReference>
<dbReference type="PROSITE" id="PS00028">
    <property type="entry name" value="ZINC_FINGER_C2H2_1"/>
    <property type="match status" value="3"/>
</dbReference>
<dbReference type="AlphaFoldDB" id="A0AAF3E8P5"/>
<name>A0AAF3E8P5_9BILA</name>
<dbReference type="SUPFAM" id="SSF57667">
    <property type="entry name" value="beta-beta-alpha zinc fingers"/>
    <property type="match status" value="2"/>
</dbReference>
<evidence type="ECO:0000256" key="5">
    <source>
        <dbReference type="SAM" id="MobiDB-lite"/>
    </source>
</evidence>
<evidence type="ECO:0000256" key="2">
    <source>
        <dbReference type="ARBA" id="ARBA00022771"/>
    </source>
</evidence>
<organism evidence="7 8">
    <name type="scientific">Mesorhabditis belari</name>
    <dbReference type="NCBI Taxonomy" id="2138241"/>
    <lineage>
        <taxon>Eukaryota</taxon>
        <taxon>Metazoa</taxon>
        <taxon>Ecdysozoa</taxon>
        <taxon>Nematoda</taxon>
        <taxon>Chromadorea</taxon>
        <taxon>Rhabditida</taxon>
        <taxon>Rhabditina</taxon>
        <taxon>Rhabditomorpha</taxon>
        <taxon>Rhabditoidea</taxon>
        <taxon>Rhabditidae</taxon>
        <taxon>Mesorhabditinae</taxon>
        <taxon>Mesorhabditis</taxon>
    </lineage>
</organism>
<dbReference type="FunFam" id="3.30.160.60:FF:000515">
    <property type="entry name" value="early growth response protein 4"/>
    <property type="match status" value="1"/>
</dbReference>
<dbReference type="GO" id="GO:0008270">
    <property type="term" value="F:zinc ion binding"/>
    <property type="evidence" value="ECO:0007669"/>
    <property type="project" value="UniProtKB-KW"/>
</dbReference>
<evidence type="ECO:0000256" key="1">
    <source>
        <dbReference type="ARBA" id="ARBA00022723"/>
    </source>
</evidence>
<evidence type="ECO:0000313" key="8">
    <source>
        <dbReference type="WBParaSite" id="MBELARI_LOCUS10279.2"/>
    </source>
</evidence>
<keyword evidence="3" id="KW-0862">Zinc</keyword>
<dbReference type="Pfam" id="PF00096">
    <property type="entry name" value="zf-C2H2"/>
    <property type="match status" value="3"/>
</dbReference>
<keyword evidence="2 4" id="KW-0863">Zinc-finger</keyword>
<evidence type="ECO:0000256" key="3">
    <source>
        <dbReference type="ARBA" id="ARBA00022833"/>
    </source>
</evidence>
<feature type="domain" description="C2H2-type" evidence="6">
    <location>
        <begin position="178"/>
        <end position="205"/>
    </location>
</feature>
<protein>
    <submittedName>
        <fullName evidence="8">C2H2-type domain-containing protein</fullName>
    </submittedName>
</protein>
<feature type="region of interest" description="Disordered" evidence="5">
    <location>
        <begin position="95"/>
        <end position="118"/>
    </location>
</feature>
<accession>A0AAF3E8P5</accession>
<dbReference type="Proteomes" id="UP000887575">
    <property type="component" value="Unassembled WGS sequence"/>
</dbReference>
<dbReference type="PROSITE" id="PS50157">
    <property type="entry name" value="ZINC_FINGER_C2H2_2"/>
    <property type="match status" value="3"/>
</dbReference>